<keyword evidence="8" id="KW-1185">Reference proteome</keyword>
<keyword evidence="4" id="KW-0539">Nucleus</keyword>
<evidence type="ECO:0000259" key="6">
    <source>
        <dbReference type="PROSITE" id="PS50848"/>
    </source>
</evidence>
<proteinExistence type="inferred from homology"/>
<dbReference type="SUPFAM" id="SSF55961">
    <property type="entry name" value="Bet v1-like"/>
    <property type="match status" value="1"/>
</dbReference>
<sequence>MEGHSDMSKREKGSVNVVIGRSGEDENENKSISESIGGGASVDEPDSPRGKSSKKAKHNAYQIQELKAFFKENQTPNEKDRLELGMKLSLDSKQAEKLLGPLASFEGSHTFMMKNFELELVAGRNDIGGINVMDAASPKGVDFGKGLSSPLPVTSLLPTKSLVNEDITHDKSMLMNIALAALNELLKLANNDEPLWIRSLNGRGEILNLKEYAGSFIPIIGMKPRHFTTEATRASGIVVGNSLTLVETLMDKSRWVEMFPCLVGKTNTIDVISTGIGGSKDGALLLIKTELQIISDLVPVREIEFLRFCRKYAEDIWAIVDVSVDIIQEGSQQYKIKNCRRLPSGCIVQDMHNGSSKMIAIPYII</sequence>
<dbReference type="InterPro" id="IPR002913">
    <property type="entry name" value="START_lipid-bd_dom"/>
</dbReference>
<feature type="compositionally biased region" description="Basic and acidic residues" evidence="5">
    <location>
        <begin position="1"/>
        <end position="13"/>
    </location>
</feature>
<dbReference type="PANTHER" id="PTHR45654">
    <property type="entry name" value="HOMEOBOX-LEUCINE ZIPPER PROTEIN MERISTEM L1"/>
    <property type="match status" value="1"/>
</dbReference>
<comment type="caution">
    <text evidence="7">The sequence shown here is derived from an EMBL/GenBank/DDBJ whole genome shotgun (WGS) entry which is preliminary data.</text>
</comment>
<feature type="compositionally biased region" description="Basic and acidic residues" evidence="5">
    <location>
        <begin position="22"/>
        <end position="31"/>
    </location>
</feature>
<dbReference type="CDD" id="cd08875">
    <property type="entry name" value="START_ArGLABRA2_like"/>
    <property type="match status" value="1"/>
</dbReference>
<dbReference type="PANTHER" id="PTHR45654:SF20">
    <property type="entry name" value="HOMEOBOX PROTEIN"/>
    <property type="match status" value="1"/>
</dbReference>
<dbReference type="SUPFAM" id="SSF46689">
    <property type="entry name" value="Homeodomain-like"/>
    <property type="match status" value="1"/>
</dbReference>
<evidence type="ECO:0000313" key="7">
    <source>
        <dbReference type="EMBL" id="MCD7455182.1"/>
    </source>
</evidence>
<evidence type="ECO:0000256" key="5">
    <source>
        <dbReference type="SAM" id="MobiDB-lite"/>
    </source>
</evidence>
<dbReference type="Gene3D" id="1.10.10.60">
    <property type="entry name" value="Homeodomain-like"/>
    <property type="match status" value="1"/>
</dbReference>
<evidence type="ECO:0000256" key="1">
    <source>
        <dbReference type="ARBA" id="ARBA00004123"/>
    </source>
</evidence>
<keyword evidence="4" id="KW-0371">Homeobox</keyword>
<dbReference type="SMART" id="SM00234">
    <property type="entry name" value="START"/>
    <property type="match status" value="1"/>
</dbReference>
<dbReference type="Pfam" id="PF00046">
    <property type="entry name" value="Homeodomain"/>
    <property type="match status" value="1"/>
</dbReference>
<evidence type="ECO:0000313" key="8">
    <source>
        <dbReference type="Proteomes" id="UP000823775"/>
    </source>
</evidence>
<name>A0ABS8S8L8_DATST</name>
<comment type="similarity">
    <text evidence="2">Belongs to the HD-ZIP homeobox family. Class IV subfamily.</text>
</comment>
<dbReference type="InterPro" id="IPR042160">
    <property type="entry name" value="HD-Zip_IV"/>
</dbReference>
<evidence type="ECO:0000256" key="2">
    <source>
        <dbReference type="ARBA" id="ARBA00006789"/>
    </source>
</evidence>
<feature type="region of interest" description="Disordered" evidence="5">
    <location>
        <begin position="1"/>
        <end position="58"/>
    </location>
</feature>
<dbReference type="InterPro" id="IPR009057">
    <property type="entry name" value="Homeodomain-like_sf"/>
</dbReference>
<evidence type="ECO:0000256" key="3">
    <source>
        <dbReference type="ARBA" id="ARBA00023054"/>
    </source>
</evidence>
<dbReference type="Proteomes" id="UP000823775">
    <property type="component" value="Unassembled WGS sequence"/>
</dbReference>
<dbReference type="Pfam" id="PF01852">
    <property type="entry name" value="START"/>
    <property type="match status" value="1"/>
</dbReference>
<accession>A0ABS8S8L8</accession>
<keyword evidence="3" id="KW-0175">Coiled coil</keyword>
<organism evidence="7 8">
    <name type="scientific">Datura stramonium</name>
    <name type="common">Jimsonweed</name>
    <name type="synonym">Common thornapple</name>
    <dbReference type="NCBI Taxonomy" id="4076"/>
    <lineage>
        <taxon>Eukaryota</taxon>
        <taxon>Viridiplantae</taxon>
        <taxon>Streptophyta</taxon>
        <taxon>Embryophyta</taxon>
        <taxon>Tracheophyta</taxon>
        <taxon>Spermatophyta</taxon>
        <taxon>Magnoliopsida</taxon>
        <taxon>eudicotyledons</taxon>
        <taxon>Gunneridae</taxon>
        <taxon>Pentapetalae</taxon>
        <taxon>asterids</taxon>
        <taxon>lamiids</taxon>
        <taxon>Solanales</taxon>
        <taxon>Solanaceae</taxon>
        <taxon>Solanoideae</taxon>
        <taxon>Datureae</taxon>
        <taxon>Datura</taxon>
    </lineage>
</organism>
<dbReference type="InterPro" id="IPR001356">
    <property type="entry name" value="HD"/>
</dbReference>
<gene>
    <name evidence="7" type="ORF">HAX54_027312</name>
</gene>
<dbReference type="PROSITE" id="PS50848">
    <property type="entry name" value="START"/>
    <property type="match status" value="1"/>
</dbReference>
<protein>
    <recommendedName>
        <fullName evidence="6">START domain-containing protein</fullName>
    </recommendedName>
</protein>
<keyword evidence="4" id="KW-0238">DNA-binding</keyword>
<comment type="subcellular location">
    <subcellularLocation>
        <location evidence="1 4">Nucleus</location>
    </subcellularLocation>
</comment>
<reference evidence="7 8" key="1">
    <citation type="journal article" date="2021" name="BMC Genomics">
        <title>Datura genome reveals duplications of psychoactive alkaloid biosynthetic genes and high mutation rate following tissue culture.</title>
        <authorList>
            <person name="Rajewski A."/>
            <person name="Carter-House D."/>
            <person name="Stajich J."/>
            <person name="Litt A."/>
        </authorList>
    </citation>
    <scope>NUCLEOTIDE SEQUENCE [LARGE SCALE GENOMIC DNA]</scope>
    <source>
        <strain evidence="7">AR-01</strain>
    </source>
</reference>
<evidence type="ECO:0000256" key="4">
    <source>
        <dbReference type="RuleBase" id="RU000682"/>
    </source>
</evidence>
<feature type="domain" description="START" evidence="6">
    <location>
        <begin position="167"/>
        <end position="365"/>
    </location>
</feature>
<dbReference type="EMBL" id="JACEIK010000331">
    <property type="protein sequence ID" value="MCD7455182.1"/>
    <property type="molecule type" value="Genomic_DNA"/>
</dbReference>